<reference evidence="7" key="2">
    <citation type="submission" date="2017-10" db="EMBL/GenBank/DDBJ databases">
        <title>Ladona fulva Genome sequencing and assembly.</title>
        <authorList>
            <person name="Murali S."/>
            <person name="Richards S."/>
            <person name="Bandaranaike D."/>
            <person name="Bellair M."/>
            <person name="Blankenburg K."/>
            <person name="Chao H."/>
            <person name="Dinh H."/>
            <person name="Doddapaneni H."/>
            <person name="Dugan-Rocha S."/>
            <person name="Elkadiri S."/>
            <person name="Gnanaolivu R."/>
            <person name="Hernandez B."/>
            <person name="Skinner E."/>
            <person name="Javaid M."/>
            <person name="Lee S."/>
            <person name="Li M."/>
            <person name="Ming W."/>
            <person name="Munidasa M."/>
            <person name="Muniz J."/>
            <person name="Nguyen L."/>
            <person name="Hughes D."/>
            <person name="Osuji N."/>
            <person name="Pu L.-L."/>
            <person name="Puazo M."/>
            <person name="Qu C."/>
            <person name="Quiroz J."/>
            <person name="Raj R."/>
            <person name="Weissenberger G."/>
            <person name="Xin Y."/>
            <person name="Zou X."/>
            <person name="Han Y."/>
            <person name="Worley K."/>
            <person name="Muzny D."/>
            <person name="Gibbs R."/>
        </authorList>
    </citation>
    <scope>NUCLEOTIDE SEQUENCE</scope>
    <source>
        <strain evidence="7">Sampled in the wild</strain>
    </source>
</reference>
<feature type="compositionally biased region" description="Low complexity" evidence="6">
    <location>
        <begin position="745"/>
        <end position="786"/>
    </location>
</feature>
<organism evidence="7 8">
    <name type="scientific">Ladona fulva</name>
    <name type="common">Scarce chaser dragonfly</name>
    <name type="synonym">Libellula fulva</name>
    <dbReference type="NCBI Taxonomy" id="123851"/>
    <lineage>
        <taxon>Eukaryota</taxon>
        <taxon>Metazoa</taxon>
        <taxon>Ecdysozoa</taxon>
        <taxon>Arthropoda</taxon>
        <taxon>Hexapoda</taxon>
        <taxon>Insecta</taxon>
        <taxon>Pterygota</taxon>
        <taxon>Palaeoptera</taxon>
        <taxon>Odonata</taxon>
        <taxon>Epiprocta</taxon>
        <taxon>Anisoptera</taxon>
        <taxon>Libelluloidea</taxon>
        <taxon>Libellulidae</taxon>
        <taxon>Ladona</taxon>
    </lineage>
</organism>
<feature type="compositionally biased region" description="Low complexity" evidence="6">
    <location>
        <begin position="662"/>
        <end position="737"/>
    </location>
</feature>
<feature type="compositionally biased region" description="Polar residues" evidence="6">
    <location>
        <begin position="626"/>
        <end position="661"/>
    </location>
</feature>
<keyword evidence="8" id="KW-1185">Reference proteome</keyword>
<dbReference type="InterPro" id="IPR039091">
    <property type="entry name" value="AHR/AHRR"/>
</dbReference>
<feature type="region of interest" description="Disordered" evidence="6">
    <location>
        <begin position="607"/>
        <end position="808"/>
    </location>
</feature>
<feature type="compositionally biased region" description="Polar residues" evidence="6">
    <location>
        <begin position="1"/>
        <end position="13"/>
    </location>
</feature>
<evidence type="ECO:0000256" key="2">
    <source>
        <dbReference type="ARBA" id="ARBA00023015"/>
    </source>
</evidence>
<dbReference type="AlphaFoldDB" id="A0A8K0JWR8"/>
<proteinExistence type="predicted"/>
<dbReference type="GO" id="GO:0006805">
    <property type="term" value="P:xenobiotic metabolic process"/>
    <property type="evidence" value="ECO:0007669"/>
    <property type="project" value="InterPro"/>
</dbReference>
<dbReference type="GO" id="GO:0034751">
    <property type="term" value="C:aryl hydrocarbon receptor complex"/>
    <property type="evidence" value="ECO:0007669"/>
    <property type="project" value="TreeGrafter"/>
</dbReference>
<evidence type="ECO:0000313" key="7">
    <source>
        <dbReference type="EMBL" id="KAG8224110.1"/>
    </source>
</evidence>
<feature type="region of interest" description="Disordered" evidence="6">
    <location>
        <begin position="84"/>
        <end position="106"/>
    </location>
</feature>
<comment type="subcellular location">
    <subcellularLocation>
        <location evidence="1">Nucleus</location>
    </subcellularLocation>
</comment>
<dbReference type="GO" id="GO:0005634">
    <property type="term" value="C:nucleus"/>
    <property type="evidence" value="ECO:0007669"/>
    <property type="project" value="UniProtKB-SubCell"/>
</dbReference>
<keyword evidence="5" id="KW-0539">Nucleus</keyword>
<keyword evidence="2" id="KW-0805">Transcription regulation</keyword>
<dbReference type="Proteomes" id="UP000792457">
    <property type="component" value="Unassembled WGS sequence"/>
</dbReference>
<dbReference type="OrthoDB" id="6497308at2759"/>
<feature type="compositionally biased region" description="Basic and acidic residues" evidence="6">
    <location>
        <begin position="17"/>
        <end position="31"/>
    </location>
</feature>
<dbReference type="PANTHER" id="PTHR10649">
    <property type="entry name" value="ARYL HYDROCARBON RECEPTOR"/>
    <property type="match status" value="1"/>
</dbReference>
<feature type="region of interest" description="Disordered" evidence="6">
    <location>
        <begin position="1"/>
        <end position="31"/>
    </location>
</feature>
<dbReference type="EMBL" id="KZ308184">
    <property type="protein sequence ID" value="KAG8224110.1"/>
    <property type="molecule type" value="Genomic_DNA"/>
</dbReference>
<gene>
    <name evidence="7" type="ORF">J437_LFUL001804</name>
</gene>
<dbReference type="GO" id="GO:0000976">
    <property type="term" value="F:transcription cis-regulatory region binding"/>
    <property type="evidence" value="ECO:0007669"/>
    <property type="project" value="TreeGrafter"/>
</dbReference>
<keyword evidence="3" id="KW-0238">DNA-binding</keyword>
<protein>
    <submittedName>
        <fullName evidence="7">Uncharacterized protein</fullName>
    </submittedName>
</protein>
<comment type="caution">
    <text evidence="7">The sequence shown here is derived from an EMBL/GenBank/DDBJ whole genome shotgun (WGS) entry which is preliminary data.</text>
</comment>
<sequence length="946" mass="105972">MALSSSSAISPHTNIPAKEDSTTVKVKQETPEDAEIKELAAKMVEAHKSKLAASAAARNSHNNNVAAACGQTNIQNYMVRQTANLNKDSNSTKKPDNKEREPTIDEESARGRFGWETFGKCFIPYIFRRGVKYVAVRMVEMKLLNKFLTRVHPDLYTCTCIRSYFITEAEARLLNEINIRHSEGQFGRDSFTSKDSVVLLEDAIEFYKFLEVAYSKLLLHKNEPSDKCGFIRINGEAVVPFTVRDGEKYVPLFYFEGETDNLKLKAKQLEGWDLAYLKFCCKVQGIRNELFASDTCSVISLNDIKSYFPSSTLFQDYWPGKVMSPLILDSVSTGPQQGAWTKQPGGAPTPVVKSTQSTLTSSHQVTSKPTNDSQMKMLMPNSHVSAAVAHQHQIPAITTVNSTSRTNVCQAPTSSAAAINGWSGLVGGQPAYQNSNQSMRLGSVPLPVLTTTANPVNRQWQPVRMRTTQPYYGQVQMTGSATISPTQPTLSSSTVSHPPPLVRGTVESSTMGSTTTFSTATAGLTIPHCSIIVGGARQPLTTMMGASSAMHATTTVSSVSSTRSIGRDPISSAKYPPPLIPAVSPHNPQVSQATPQTSVRYGYSTASDVIDLSPPPRSPHRSQHQAHLQNQMQHHTQRLQSQVHQMQTTRSMHPSVQHTSESLLLHQQRLQTSQQQLQQNQHQQNQHQQSQHQQNQHQQSQHQQNQHQQSQHQQNQHQQNQLQQSQQHHQNQQQLQQRKTQQETQYQHLRQLQNQQQNQQRQQQQQQQHVQPRQQEMQQRVQQNNQTVRSGTTSVHAGGGSNGDLSKQDSSTYKLMQIPETQATGQHMPYKVSKAYVEGLLIPCINFKPYIYTELLMTLPDLTSHFFSNVSCETLRQVLQEVLGVSLFRGNRLQMQVLRSSGKCRSTNEILPLVQVRDVMQYMPQLKYMLGRGNPDESLSKRQRTS</sequence>
<evidence type="ECO:0000256" key="3">
    <source>
        <dbReference type="ARBA" id="ARBA00023125"/>
    </source>
</evidence>
<evidence type="ECO:0000256" key="1">
    <source>
        <dbReference type="ARBA" id="ARBA00004123"/>
    </source>
</evidence>
<evidence type="ECO:0000256" key="6">
    <source>
        <dbReference type="SAM" id="MobiDB-lite"/>
    </source>
</evidence>
<evidence type="ECO:0000313" key="8">
    <source>
        <dbReference type="Proteomes" id="UP000792457"/>
    </source>
</evidence>
<feature type="compositionally biased region" description="Basic and acidic residues" evidence="6">
    <location>
        <begin position="90"/>
        <end position="106"/>
    </location>
</feature>
<evidence type="ECO:0000256" key="4">
    <source>
        <dbReference type="ARBA" id="ARBA00023163"/>
    </source>
</evidence>
<dbReference type="PANTHER" id="PTHR10649:SF12">
    <property type="entry name" value="SPINELESS, ISOFORM C"/>
    <property type="match status" value="1"/>
</dbReference>
<evidence type="ECO:0000256" key="5">
    <source>
        <dbReference type="ARBA" id="ARBA00023242"/>
    </source>
</evidence>
<accession>A0A8K0JWR8</accession>
<dbReference type="GO" id="GO:0004879">
    <property type="term" value="F:nuclear receptor activity"/>
    <property type="evidence" value="ECO:0007669"/>
    <property type="project" value="TreeGrafter"/>
</dbReference>
<name>A0A8K0JWR8_LADFU</name>
<keyword evidence="4" id="KW-0804">Transcription</keyword>
<feature type="region of interest" description="Disordered" evidence="6">
    <location>
        <begin position="481"/>
        <end position="514"/>
    </location>
</feature>
<reference evidence="7" key="1">
    <citation type="submission" date="2013-04" db="EMBL/GenBank/DDBJ databases">
        <authorList>
            <person name="Qu J."/>
            <person name="Murali S.C."/>
            <person name="Bandaranaike D."/>
            <person name="Bellair M."/>
            <person name="Blankenburg K."/>
            <person name="Chao H."/>
            <person name="Dinh H."/>
            <person name="Doddapaneni H."/>
            <person name="Downs B."/>
            <person name="Dugan-Rocha S."/>
            <person name="Elkadiri S."/>
            <person name="Gnanaolivu R.D."/>
            <person name="Hernandez B."/>
            <person name="Javaid M."/>
            <person name="Jayaseelan J.C."/>
            <person name="Lee S."/>
            <person name="Li M."/>
            <person name="Ming W."/>
            <person name="Munidasa M."/>
            <person name="Muniz J."/>
            <person name="Nguyen L."/>
            <person name="Ongeri F."/>
            <person name="Osuji N."/>
            <person name="Pu L.-L."/>
            <person name="Puazo M."/>
            <person name="Qu C."/>
            <person name="Quiroz J."/>
            <person name="Raj R."/>
            <person name="Weissenberger G."/>
            <person name="Xin Y."/>
            <person name="Zou X."/>
            <person name="Han Y."/>
            <person name="Richards S."/>
            <person name="Worley K."/>
            <person name="Muzny D."/>
            <person name="Gibbs R."/>
        </authorList>
    </citation>
    <scope>NUCLEOTIDE SEQUENCE</scope>
    <source>
        <strain evidence="7">Sampled in the wild</strain>
    </source>
</reference>
<feature type="compositionally biased region" description="Polar residues" evidence="6">
    <location>
        <begin position="481"/>
        <end position="496"/>
    </location>
</feature>